<dbReference type="PATRIC" id="fig|199198.4.peg.4662"/>
<name>A0A0L8IWI8_PSESX</name>
<dbReference type="RefSeq" id="WP_003407146.1">
    <property type="nucleotide sequence ID" value="NZ_LGAR01000036.1"/>
</dbReference>
<accession>A0A0L8IWI8</accession>
<reference evidence="1 2" key="1">
    <citation type="submission" date="2015-09" db="EMBL/GenBank/DDBJ databases">
        <title>Genome announcement of multiple Pseudomonas syringae strains.</title>
        <authorList>
            <person name="Thakur S."/>
            <person name="Wang P.W."/>
            <person name="Gong Y."/>
            <person name="Weir B.S."/>
            <person name="Guttman D.S."/>
        </authorList>
    </citation>
    <scope>NUCLEOTIDE SEQUENCE [LARGE SCALE GENOMIC DNA]</scope>
    <source>
        <strain evidence="1 2">ICMP2802</strain>
    </source>
</reference>
<sequence>MSNSEKYDLSHNLEQAVQELDANSIELANNMSTATLDQLHEIVAFAERLKEAAYVEMYGREREANGVDARHLILPPKGYTGYQPKS</sequence>
<gene>
    <name evidence="1" type="ORF">ALO91_200004</name>
</gene>
<evidence type="ECO:0000313" key="1">
    <source>
        <dbReference type="EMBL" id="KPW08420.1"/>
    </source>
</evidence>
<evidence type="ECO:0000313" key="2">
    <source>
        <dbReference type="Proteomes" id="UP000050297"/>
    </source>
</evidence>
<organism evidence="1 2">
    <name type="scientific">Pseudomonas syringae pv. aceris</name>
    <dbReference type="NCBI Taxonomy" id="199198"/>
    <lineage>
        <taxon>Bacteria</taxon>
        <taxon>Pseudomonadati</taxon>
        <taxon>Pseudomonadota</taxon>
        <taxon>Gammaproteobacteria</taxon>
        <taxon>Pseudomonadales</taxon>
        <taxon>Pseudomonadaceae</taxon>
        <taxon>Pseudomonas</taxon>
        <taxon>Pseudomonas syringae</taxon>
    </lineage>
</organism>
<proteinExistence type="predicted"/>
<comment type="caution">
    <text evidence="1">The sequence shown here is derived from an EMBL/GenBank/DDBJ whole genome shotgun (WGS) entry which is preliminary data.</text>
</comment>
<protein>
    <submittedName>
        <fullName evidence="1">Uncharacterized protein</fullName>
    </submittedName>
</protein>
<dbReference type="AlphaFoldDB" id="A0A0L8IWI8"/>
<dbReference type="EMBL" id="LJPM01000609">
    <property type="protein sequence ID" value="KPW08420.1"/>
    <property type="molecule type" value="Genomic_DNA"/>
</dbReference>
<dbReference type="Proteomes" id="UP000050297">
    <property type="component" value="Unassembled WGS sequence"/>
</dbReference>